<dbReference type="AlphaFoldDB" id="A0A8J6AZQ4"/>
<dbReference type="OrthoDB" id="10009287at2759"/>
<dbReference type="Pfam" id="PF03134">
    <property type="entry name" value="TB2_DP1_HVA22"/>
    <property type="match status" value="1"/>
</dbReference>
<dbReference type="PANTHER" id="PTHR12300">
    <property type="entry name" value="HVA22-LIKE PROTEINS"/>
    <property type="match status" value="1"/>
</dbReference>
<dbReference type="GO" id="GO:0016020">
    <property type="term" value="C:membrane"/>
    <property type="evidence" value="ECO:0007669"/>
    <property type="project" value="UniProtKB-SubCell"/>
</dbReference>
<evidence type="ECO:0000313" key="3">
    <source>
        <dbReference type="Proteomes" id="UP000717585"/>
    </source>
</evidence>
<sequence>MGNVIGNIGIGAGALIPFLYPAYRTLKTIESKNSNEMAKCARYWMNYTAISGALEASRLFINWKSVSLSWIRVGTAIWLLRNNFEASESTYNTYLGPAMNRMRLDDRAEYFCATGMGSVKSTARTLQSQLGHVL</sequence>
<reference evidence="2" key="1">
    <citation type="submission" date="2021-05" db="EMBL/GenBank/DDBJ databases">
        <title>A free-living protist that lacks canonical eukaryotic 1 DNA replication and segregation systems.</title>
        <authorList>
            <person name="Salas-Leiva D.E."/>
            <person name="Tromer E.C."/>
            <person name="Curtis B.A."/>
            <person name="Jerlstrom-Hultqvist J."/>
            <person name="Kolisko M."/>
            <person name="Yi Z."/>
            <person name="Salas-Leiva J.S."/>
            <person name="Gallot-Lavallee L."/>
            <person name="Kops G.J.P.L."/>
            <person name="Archibald J.M."/>
            <person name="Simpson A.G.B."/>
            <person name="Roger A.J."/>
        </authorList>
    </citation>
    <scope>NUCLEOTIDE SEQUENCE</scope>
    <source>
        <strain evidence="2">BICM</strain>
    </source>
</reference>
<evidence type="ECO:0000313" key="2">
    <source>
        <dbReference type="EMBL" id="KAG9391159.1"/>
    </source>
</evidence>
<gene>
    <name evidence="2" type="ORF">J8273_7433</name>
</gene>
<dbReference type="Proteomes" id="UP000717585">
    <property type="component" value="Unassembled WGS sequence"/>
</dbReference>
<dbReference type="InterPro" id="IPR004345">
    <property type="entry name" value="TB2_DP1_HVA22"/>
</dbReference>
<organism evidence="2 3">
    <name type="scientific">Carpediemonas membranifera</name>
    <dbReference type="NCBI Taxonomy" id="201153"/>
    <lineage>
        <taxon>Eukaryota</taxon>
        <taxon>Metamonada</taxon>
        <taxon>Carpediemonas-like organisms</taxon>
        <taxon>Carpediemonas</taxon>
    </lineage>
</organism>
<protein>
    <submittedName>
        <fullName evidence="2">Uncharacterized protein</fullName>
    </submittedName>
</protein>
<comment type="similarity">
    <text evidence="1">Belongs to the DP1 family.</text>
</comment>
<comment type="subcellular location">
    <subcellularLocation>
        <location evidence="1">Membrane</location>
        <topology evidence="1">Multi-pass membrane protein</topology>
    </subcellularLocation>
</comment>
<comment type="caution">
    <text evidence="2">The sequence shown here is derived from an EMBL/GenBank/DDBJ whole genome shotgun (WGS) entry which is preliminary data.</text>
</comment>
<name>A0A8J6AZQ4_9EUKA</name>
<keyword evidence="3" id="KW-1185">Reference proteome</keyword>
<evidence type="ECO:0000256" key="1">
    <source>
        <dbReference type="RuleBase" id="RU362006"/>
    </source>
</evidence>
<dbReference type="EMBL" id="JAHDYR010000062">
    <property type="protein sequence ID" value="KAG9391159.1"/>
    <property type="molecule type" value="Genomic_DNA"/>
</dbReference>
<proteinExistence type="inferred from homology"/>
<accession>A0A8J6AZQ4</accession>